<dbReference type="Proteomes" id="UP001139502">
    <property type="component" value="Unassembled WGS sequence"/>
</dbReference>
<protein>
    <submittedName>
        <fullName evidence="1">Uncharacterized protein</fullName>
    </submittedName>
</protein>
<proteinExistence type="predicted"/>
<accession>A0A9X2KIA7</accession>
<dbReference type="AlphaFoldDB" id="A0A9X2KIA7"/>
<reference evidence="1" key="1">
    <citation type="submission" date="2022-06" db="EMBL/GenBank/DDBJ databases">
        <title>Rothia sp. isolated from sandalwood seedling.</title>
        <authorList>
            <person name="Tuikhar N."/>
            <person name="Kirdat K."/>
            <person name="Thorat V."/>
            <person name="Swetha P."/>
            <person name="Padma S."/>
            <person name="Sundararaj R."/>
            <person name="Yadav A."/>
        </authorList>
    </citation>
    <scope>NUCLEOTIDE SEQUENCE</scope>
    <source>
        <strain evidence="1">AR01</strain>
    </source>
</reference>
<evidence type="ECO:0000313" key="1">
    <source>
        <dbReference type="EMBL" id="MCP3426008.1"/>
    </source>
</evidence>
<sequence length="126" mass="14422">MTDTFPEHPKTVQLSDGAFRAIITYWCYSHKLRTDGFLPKNVAKMHATPTRIRELVSAGFLTEIDGGYDLHDYLKHQWSAKEIESMSQKKKTAGSQGGSLGMHKRWHVARDRFSDDCQYCQEARTA</sequence>
<keyword evidence="2" id="KW-1185">Reference proteome</keyword>
<organism evidence="1 2">
    <name type="scientific">Rothia santali</name>
    <dbReference type="NCBI Taxonomy" id="2949643"/>
    <lineage>
        <taxon>Bacteria</taxon>
        <taxon>Bacillati</taxon>
        <taxon>Actinomycetota</taxon>
        <taxon>Actinomycetes</taxon>
        <taxon>Micrococcales</taxon>
        <taxon>Micrococcaceae</taxon>
        <taxon>Rothia</taxon>
    </lineage>
</organism>
<name>A0A9X2KIA7_9MICC</name>
<evidence type="ECO:0000313" key="2">
    <source>
        <dbReference type="Proteomes" id="UP001139502"/>
    </source>
</evidence>
<dbReference type="RefSeq" id="WP_254166483.1">
    <property type="nucleotide sequence ID" value="NZ_JANAFB010000017.1"/>
</dbReference>
<dbReference type="EMBL" id="JANAFB010000017">
    <property type="protein sequence ID" value="MCP3426008.1"/>
    <property type="molecule type" value="Genomic_DNA"/>
</dbReference>
<comment type="caution">
    <text evidence="1">The sequence shown here is derived from an EMBL/GenBank/DDBJ whole genome shotgun (WGS) entry which is preliminary data.</text>
</comment>
<gene>
    <name evidence="1" type="ORF">NBM05_08335</name>
</gene>